<keyword evidence="1" id="KW-1133">Transmembrane helix</keyword>
<feature type="transmembrane region" description="Helical" evidence="1">
    <location>
        <begin position="7"/>
        <end position="25"/>
    </location>
</feature>
<accession>A0A2K9P3K7</accession>
<gene>
    <name evidence="2" type="ORF">B9O19_01687</name>
</gene>
<sequence length="53" mass="6177">MNKLKQFMYRFGGTICAIAAFMAVYTDGRCGWKIYQPKAPANLREFAERQRNN</sequence>
<name>A0A2K9P3K7_9FIRM</name>
<organism evidence="2 3">
    <name type="scientific">Monoglobus pectinilyticus</name>
    <dbReference type="NCBI Taxonomy" id="1981510"/>
    <lineage>
        <taxon>Bacteria</taxon>
        <taxon>Bacillati</taxon>
        <taxon>Bacillota</taxon>
        <taxon>Clostridia</taxon>
        <taxon>Monoglobales</taxon>
        <taxon>Monoglobaceae</taxon>
        <taxon>Monoglobus</taxon>
    </lineage>
</organism>
<evidence type="ECO:0000313" key="2">
    <source>
        <dbReference type="EMBL" id="AUO19843.1"/>
    </source>
</evidence>
<protein>
    <recommendedName>
        <fullName evidence="4">Cyclic lactone autoinducer peptide</fullName>
    </recommendedName>
</protein>
<proteinExistence type="predicted"/>
<keyword evidence="1" id="KW-0812">Transmembrane</keyword>
<reference evidence="2 3" key="1">
    <citation type="submission" date="2017-04" db="EMBL/GenBank/DDBJ databases">
        <title>Monoglobus pectinilyticus 14 draft genome.</title>
        <authorList>
            <person name="Kim C."/>
            <person name="Rosendale D.I."/>
            <person name="Kelly W.J."/>
            <person name="Tannock G.W."/>
            <person name="Patchett M.L."/>
            <person name="Jordens J.Z."/>
        </authorList>
    </citation>
    <scope>NUCLEOTIDE SEQUENCE [LARGE SCALE GENOMIC DNA]</scope>
    <source>
        <strain evidence="2 3">14</strain>
    </source>
</reference>
<dbReference type="KEGG" id="mpec:B9O19_01687"/>
<dbReference type="RefSeq" id="WP_158648961.1">
    <property type="nucleotide sequence ID" value="NZ_CP020991.1"/>
</dbReference>
<evidence type="ECO:0000313" key="3">
    <source>
        <dbReference type="Proteomes" id="UP000235589"/>
    </source>
</evidence>
<keyword evidence="1" id="KW-0472">Membrane</keyword>
<evidence type="ECO:0000256" key="1">
    <source>
        <dbReference type="SAM" id="Phobius"/>
    </source>
</evidence>
<evidence type="ECO:0008006" key="4">
    <source>
        <dbReference type="Google" id="ProtNLM"/>
    </source>
</evidence>
<dbReference type="Proteomes" id="UP000235589">
    <property type="component" value="Chromosome"/>
</dbReference>
<dbReference type="EMBL" id="CP020991">
    <property type="protein sequence ID" value="AUO19843.1"/>
    <property type="molecule type" value="Genomic_DNA"/>
</dbReference>
<keyword evidence="3" id="KW-1185">Reference proteome</keyword>
<dbReference type="GeneID" id="98063695"/>
<dbReference type="AlphaFoldDB" id="A0A2K9P3K7"/>